<proteinExistence type="predicted"/>
<evidence type="ECO:0000313" key="1">
    <source>
        <dbReference type="EMBL" id="MCI60303.1"/>
    </source>
</evidence>
<keyword evidence="2" id="KW-1185">Reference proteome</keyword>
<comment type="caution">
    <text evidence="1">The sequence shown here is derived from an EMBL/GenBank/DDBJ whole genome shotgun (WGS) entry which is preliminary data.</text>
</comment>
<organism evidence="1 2">
    <name type="scientific">Trifolium medium</name>
    <dbReference type="NCBI Taxonomy" id="97028"/>
    <lineage>
        <taxon>Eukaryota</taxon>
        <taxon>Viridiplantae</taxon>
        <taxon>Streptophyta</taxon>
        <taxon>Embryophyta</taxon>
        <taxon>Tracheophyta</taxon>
        <taxon>Spermatophyta</taxon>
        <taxon>Magnoliopsida</taxon>
        <taxon>eudicotyledons</taxon>
        <taxon>Gunneridae</taxon>
        <taxon>Pentapetalae</taxon>
        <taxon>rosids</taxon>
        <taxon>fabids</taxon>
        <taxon>Fabales</taxon>
        <taxon>Fabaceae</taxon>
        <taxon>Papilionoideae</taxon>
        <taxon>50 kb inversion clade</taxon>
        <taxon>NPAAA clade</taxon>
        <taxon>Hologalegina</taxon>
        <taxon>IRL clade</taxon>
        <taxon>Trifolieae</taxon>
        <taxon>Trifolium</taxon>
    </lineage>
</organism>
<reference evidence="1 2" key="1">
    <citation type="journal article" date="2018" name="Front. Plant Sci.">
        <title>Red Clover (Trifolium pratense) and Zigzag Clover (T. medium) - A Picture of Genomic Similarities and Differences.</title>
        <authorList>
            <person name="Dluhosova J."/>
            <person name="Istvanek J."/>
            <person name="Nedelnik J."/>
            <person name="Repkova J."/>
        </authorList>
    </citation>
    <scope>NUCLEOTIDE SEQUENCE [LARGE SCALE GENOMIC DNA]</scope>
    <source>
        <strain evidence="2">cv. 10/8</strain>
        <tissue evidence="1">Leaf</tissue>
    </source>
</reference>
<feature type="non-terminal residue" evidence="1">
    <location>
        <position position="78"/>
    </location>
</feature>
<name>A0A392TGP0_9FABA</name>
<dbReference type="AlphaFoldDB" id="A0A392TGP0"/>
<sequence>MMTPSLLDVADITGLRPTRGSYDPANASKNISLVINREAYSKYVTEQQGQEGDEVTDVEHVAFLTLWLSHFIFCSKSL</sequence>
<accession>A0A392TGP0</accession>
<evidence type="ECO:0000313" key="2">
    <source>
        <dbReference type="Proteomes" id="UP000265520"/>
    </source>
</evidence>
<evidence type="ECO:0008006" key="3">
    <source>
        <dbReference type="Google" id="ProtNLM"/>
    </source>
</evidence>
<protein>
    <recommendedName>
        <fullName evidence="3">Aminotransferase-like plant mobile domain-containing protein</fullName>
    </recommendedName>
</protein>
<dbReference type="EMBL" id="LXQA010579076">
    <property type="protein sequence ID" value="MCI60303.1"/>
    <property type="molecule type" value="Genomic_DNA"/>
</dbReference>
<dbReference type="Proteomes" id="UP000265520">
    <property type="component" value="Unassembled WGS sequence"/>
</dbReference>